<accession>A0A2H3K9W2</accession>
<evidence type="ECO:0008006" key="3">
    <source>
        <dbReference type="Google" id="ProtNLM"/>
    </source>
</evidence>
<dbReference type="Gene3D" id="2.120.10.30">
    <property type="entry name" value="TolB, C-terminal domain"/>
    <property type="match status" value="1"/>
</dbReference>
<protein>
    <recommendedName>
        <fullName evidence="3">SMP-30/Gluconolactonase/LRE-like region domain-containing protein</fullName>
    </recommendedName>
</protein>
<evidence type="ECO:0000313" key="1">
    <source>
        <dbReference type="EMBL" id="PDS21760.1"/>
    </source>
</evidence>
<sequence length="331" mass="35898">MTMFKNNFFMATLIQVVFLGACSKNEAQSPQSITPDVIQFTQLGLYPEGVAFDQNSKTYFVSSLTKGAIGTVNDQGVYQVFANDNNLVSTTGIVVDRAQNRLLVAIADPGTSTKTTMLTQGKLGAIAIYNLTNGQQISYINLGILKPTANHFANDMAVDNLGNIYVTDSFAGIIYKINTQGVASIFYENSAFEAPAGAFGLNGIVFHPNGYLIVAKYNEGILYKIPLQNPSSFSQIVLPQTIKGADGLSIDNTNANTLVVACNDTTNKVFQINTTNNWSTATITATFDTGNVFPTTIASRNNDKYVLYARLNNLFSGQSSDNVFQIQKIKF</sequence>
<dbReference type="InterPro" id="IPR011042">
    <property type="entry name" value="6-blade_b-propeller_TolB-like"/>
</dbReference>
<dbReference type="PANTHER" id="PTHR31460">
    <property type="match status" value="1"/>
</dbReference>
<dbReference type="EMBL" id="PCMW01000150">
    <property type="protein sequence ID" value="PDS21760.1"/>
    <property type="molecule type" value="Genomic_DNA"/>
</dbReference>
<name>A0A2H3K9W2_9FLAO</name>
<organism evidence="1 2">
    <name type="scientific">Flavobacterium branchiophilum</name>
    <dbReference type="NCBI Taxonomy" id="55197"/>
    <lineage>
        <taxon>Bacteria</taxon>
        <taxon>Pseudomonadati</taxon>
        <taxon>Bacteroidota</taxon>
        <taxon>Flavobacteriia</taxon>
        <taxon>Flavobacteriales</taxon>
        <taxon>Flavobacteriaceae</taxon>
        <taxon>Flavobacterium</taxon>
    </lineage>
</organism>
<dbReference type="PANTHER" id="PTHR31460:SF3">
    <property type="entry name" value="MESOCENTIN"/>
    <property type="match status" value="1"/>
</dbReference>
<dbReference type="Proteomes" id="UP000220828">
    <property type="component" value="Unassembled WGS sequence"/>
</dbReference>
<evidence type="ECO:0000313" key="2">
    <source>
        <dbReference type="Proteomes" id="UP000220828"/>
    </source>
</evidence>
<dbReference type="SUPFAM" id="SSF63829">
    <property type="entry name" value="Calcium-dependent phosphotriesterase"/>
    <property type="match status" value="1"/>
</dbReference>
<gene>
    <name evidence="1" type="ORF">B0A77_15155</name>
</gene>
<proteinExistence type="predicted"/>
<dbReference type="PROSITE" id="PS51257">
    <property type="entry name" value="PROKAR_LIPOPROTEIN"/>
    <property type="match status" value="1"/>
</dbReference>
<dbReference type="AlphaFoldDB" id="A0A2H3K9W2"/>
<dbReference type="InterPro" id="IPR053224">
    <property type="entry name" value="Sensory_adhesion_molecule"/>
</dbReference>
<comment type="caution">
    <text evidence="1">The sequence shown here is derived from an EMBL/GenBank/DDBJ whole genome shotgun (WGS) entry which is preliminary data.</text>
</comment>
<reference evidence="1 2" key="1">
    <citation type="submission" date="2017-09" db="EMBL/GenBank/DDBJ databases">
        <title>Whole genomes of Flavobacteriaceae.</title>
        <authorList>
            <person name="Stine C."/>
            <person name="Li C."/>
            <person name="Tadesse D."/>
        </authorList>
    </citation>
    <scope>NUCLEOTIDE SEQUENCE [LARGE SCALE GENOMIC DNA]</scope>
    <source>
        <strain evidence="1 2">ATCC 35036</strain>
    </source>
</reference>